<name>A0A484HDQ7_9BACT</name>
<dbReference type="EMBL" id="CAACVI010000009">
    <property type="protein sequence ID" value="VEN73405.1"/>
    <property type="molecule type" value="Genomic_DNA"/>
</dbReference>
<proteinExistence type="predicted"/>
<dbReference type="AlphaFoldDB" id="A0A484HDQ7"/>
<organism evidence="1">
    <name type="scientific">uncultured Desulfobacteraceae bacterium</name>
    <dbReference type="NCBI Taxonomy" id="218296"/>
    <lineage>
        <taxon>Bacteria</taxon>
        <taxon>Pseudomonadati</taxon>
        <taxon>Thermodesulfobacteriota</taxon>
        <taxon>Desulfobacteria</taxon>
        <taxon>Desulfobacterales</taxon>
        <taxon>Desulfobacteraceae</taxon>
        <taxon>environmental samples</taxon>
    </lineage>
</organism>
<reference evidence="1" key="1">
    <citation type="submission" date="2019-01" db="EMBL/GenBank/DDBJ databases">
        <authorList>
            <consortium name="Genoscope - CEA"/>
            <person name="William W."/>
        </authorList>
    </citation>
    <scope>NUCLEOTIDE SEQUENCE</scope>
    <source>
        <strain evidence="1">CR-1</strain>
    </source>
</reference>
<protein>
    <submittedName>
        <fullName evidence="1">Uncharacterized protein</fullName>
    </submittedName>
</protein>
<evidence type="ECO:0000313" key="1">
    <source>
        <dbReference type="EMBL" id="VEN73405.1"/>
    </source>
</evidence>
<accession>A0A484HDQ7</accession>
<sequence>MKTLYICKSDPDEMTSQLINIVTPDSSGAKTVLLSDDTDWAGVVDDIFAFDRVICWW</sequence>
<gene>
    <name evidence="1" type="ORF">EPICR_170020</name>
</gene>